<dbReference type="InterPro" id="IPR043137">
    <property type="entry name" value="GGT_ssub_C"/>
</dbReference>
<evidence type="ECO:0000313" key="13">
    <source>
        <dbReference type="EMBL" id="GGD36155.1"/>
    </source>
</evidence>
<dbReference type="PANTHER" id="PTHR43199:SF1">
    <property type="entry name" value="GLUTATHIONE HYDROLASE PROENZYME"/>
    <property type="match status" value="1"/>
</dbReference>
<comment type="PTM">
    <text evidence="11">Cleaved by autocatalysis into a large and a small subunit.</text>
</comment>
<feature type="binding site" evidence="10">
    <location>
        <begin position="473"/>
        <end position="474"/>
    </location>
    <ligand>
        <name>L-glutamate</name>
        <dbReference type="ChEBI" id="CHEBI:29985"/>
    </ligand>
</feature>
<comment type="catalytic activity">
    <reaction evidence="1 11">
        <text>an S-substituted glutathione + H2O = an S-substituted L-cysteinylglycine + L-glutamate</text>
        <dbReference type="Rhea" id="RHEA:59468"/>
        <dbReference type="ChEBI" id="CHEBI:15377"/>
        <dbReference type="ChEBI" id="CHEBI:29985"/>
        <dbReference type="ChEBI" id="CHEBI:90779"/>
        <dbReference type="ChEBI" id="CHEBI:143103"/>
        <dbReference type="EC" id="3.4.19.13"/>
    </reaction>
</comment>
<dbReference type="GO" id="GO:0006750">
    <property type="term" value="P:glutathione biosynthetic process"/>
    <property type="evidence" value="ECO:0007669"/>
    <property type="project" value="UniProtKB-KW"/>
</dbReference>
<dbReference type="PRINTS" id="PR01210">
    <property type="entry name" value="GGTRANSPTASE"/>
</dbReference>
<feature type="active site" description="Nucleophile" evidence="9">
    <location>
        <position position="409"/>
    </location>
</feature>
<evidence type="ECO:0000256" key="1">
    <source>
        <dbReference type="ARBA" id="ARBA00001049"/>
    </source>
</evidence>
<comment type="caution">
    <text evidence="13">The sequence shown here is derived from an EMBL/GenBank/DDBJ whole genome shotgun (WGS) entry which is preliminary data.</text>
</comment>
<reference evidence="13" key="1">
    <citation type="journal article" date="2014" name="Int. J. Syst. Evol. Microbiol.">
        <title>Complete genome sequence of Corynebacterium casei LMG S-19264T (=DSM 44701T), isolated from a smear-ripened cheese.</title>
        <authorList>
            <consortium name="US DOE Joint Genome Institute (JGI-PGF)"/>
            <person name="Walter F."/>
            <person name="Albersmeier A."/>
            <person name="Kalinowski J."/>
            <person name="Ruckert C."/>
        </authorList>
    </citation>
    <scope>NUCLEOTIDE SEQUENCE</scope>
    <source>
        <strain evidence="13">CGMCC 1.15493</strain>
    </source>
</reference>
<dbReference type="InterPro" id="IPR000101">
    <property type="entry name" value="GGT_peptidase"/>
</dbReference>
<keyword evidence="4 11" id="KW-0808">Transferase</keyword>
<keyword evidence="7 11" id="KW-0012">Acyltransferase</keyword>
<organism evidence="13 14">
    <name type="scientific">Aureimonas glaciei</name>
    <dbReference type="NCBI Taxonomy" id="1776957"/>
    <lineage>
        <taxon>Bacteria</taxon>
        <taxon>Pseudomonadati</taxon>
        <taxon>Pseudomonadota</taxon>
        <taxon>Alphaproteobacteria</taxon>
        <taxon>Hyphomicrobiales</taxon>
        <taxon>Aurantimonadaceae</taxon>
        <taxon>Aureimonas</taxon>
    </lineage>
</organism>
<dbReference type="Gene3D" id="3.60.20.40">
    <property type="match status" value="1"/>
</dbReference>
<evidence type="ECO:0000256" key="11">
    <source>
        <dbReference type="RuleBase" id="RU368036"/>
    </source>
</evidence>
<feature type="binding site" evidence="10">
    <location>
        <position position="111"/>
    </location>
    <ligand>
        <name>L-glutamate</name>
        <dbReference type="ChEBI" id="CHEBI:29985"/>
    </ligand>
</feature>
<dbReference type="InterPro" id="IPR029055">
    <property type="entry name" value="Ntn_hydrolases_N"/>
</dbReference>
<evidence type="ECO:0000256" key="4">
    <source>
        <dbReference type="ARBA" id="ARBA00022679"/>
    </source>
</evidence>
<protein>
    <recommendedName>
        <fullName evidence="11">Glutathione hydrolase proenzyme</fullName>
        <ecNumber evidence="11">2.3.2.2</ecNumber>
        <ecNumber evidence="11">3.4.19.13</ecNumber>
    </recommendedName>
    <component>
        <recommendedName>
            <fullName evidence="11">Glutathione hydrolase large chain</fullName>
        </recommendedName>
    </component>
    <component>
        <recommendedName>
            <fullName evidence="11">Glutathione hydrolase small chain</fullName>
        </recommendedName>
    </component>
</protein>
<reference evidence="13" key="2">
    <citation type="submission" date="2020-09" db="EMBL/GenBank/DDBJ databases">
        <authorList>
            <person name="Sun Q."/>
            <person name="Zhou Y."/>
        </authorList>
    </citation>
    <scope>NUCLEOTIDE SEQUENCE</scope>
    <source>
        <strain evidence="13">CGMCC 1.15493</strain>
    </source>
</reference>
<feature type="binding site" evidence="10">
    <location>
        <position position="449"/>
    </location>
    <ligand>
        <name>L-glutamate</name>
        <dbReference type="ChEBI" id="CHEBI:29985"/>
    </ligand>
</feature>
<dbReference type="SUPFAM" id="SSF56235">
    <property type="entry name" value="N-terminal nucleophile aminohydrolases (Ntn hydrolases)"/>
    <property type="match status" value="1"/>
</dbReference>
<proteinExistence type="inferred from homology"/>
<accession>A0A916YAC0</accession>
<evidence type="ECO:0000256" key="10">
    <source>
        <dbReference type="PIRSR" id="PIRSR600101-2"/>
    </source>
</evidence>
<dbReference type="GO" id="GO:0006751">
    <property type="term" value="P:glutathione catabolic process"/>
    <property type="evidence" value="ECO:0007669"/>
    <property type="project" value="UniProtKB-UniRule"/>
</dbReference>
<feature type="signal peptide" evidence="12">
    <location>
        <begin position="1"/>
        <end position="21"/>
    </location>
</feature>
<dbReference type="Pfam" id="PF01019">
    <property type="entry name" value="G_glu_transpept"/>
    <property type="match status" value="1"/>
</dbReference>
<evidence type="ECO:0000313" key="14">
    <source>
        <dbReference type="Proteomes" id="UP000613160"/>
    </source>
</evidence>
<name>A0A916YAC0_9HYPH</name>
<evidence type="ECO:0000256" key="12">
    <source>
        <dbReference type="SAM" id="SignalP"/>
    </source>
</evidence>
<dbReference type="EC" id="2.3.2.2" evidence="11"/>
<evidence type="ECO:0000256" key="9">
    <source>
        <dbReference type="PIRSR" id="PIRSR600101-1"/>
    </source>
</evidence>
<dbReference type="EMBL" id="BMJJ01000013">
    <property type="protein sequence ID" value="GGD36155.1"/>
    <property type="molecule type" value="Genomic_DNA"/>
</dbReference>
<comment type="pathway">
    <text evidence="11">Sulfur metabolism; glutathione metabolism.</text>
</comment>
<comment type="catalytic activity">
    <reaction evidence="2 11">
        <text>glutathione + H2O = L-cysteinylglycine + L-glutamate</text>
        <dbReference type="Rhea" id="RHEA:28807"/>
        <dbReference type="ChEBI" id="CHEBI:15377"/>
        <dbReference type="ChEBI" id="CHEBI:29985"/>
        <dbReference type="ChEBI" id="CHEBI:57925"/>
        <dbReference type="ChEBI" id="CHEBI:61694"/>
        <dbReference type="EC" id="3.4.19.13"/>
    </reaction>
</comment>
<evidence type="ECO:0000256" key="8">
    <source>
        <dbReference type="ARBA" id="ARBA00047417"/>
    </source>
</evidence>
<dbReference type="GO" id="GO:0103068">
    <property type="term" value="F:leukotriene C4 gamma-glutamyl transferase activity"/>
    <property type="evidence" value="ECO:0007669"/>
    <property type="project" value="UniProtKB-EC"/>
</dbReference>
<evidence type="ECO:0000256" key="3">
    <source>
        <dbReference type="ARBA" id="ARBA00009381"/>
    </source>
</evidence>
<evidence type="ECO:0000256" key="2">
    <source>
        <dbReference type="ARBA" id="ARBA00001089"/>
    </source>
</evidence>
<comment type="subunit">
    <text evidence="11">This enzyme consists of two polypeptide chains, which are synthesized in precursor form from a single polypeptide.</text>
</comment>
<keyword evidence="14" id="KW-1185">Reference proteome</keyword>
<comment type="similarity">
    <text evidence="3 11">Belongs to the gamma-glutamyltransferase family.</text>
</comment>
<dbReference type="Proteomes" id="UP000613160">
    <property type="component" value="Unassembled WGS sequence"/>
</dbReference>
<feature type="chain" id="PRO_5036802892" description="Glutathione hydrolase proenzyme" evidence="12">
    <location>
        <begin position="22"/>
        <end position="588"/>
    </location>
</feature>
<dbReference type="EC" id="3.4.19.13" evidence="11"/>
<dbReference type="PANTHER" id="PTHR43199">
    <property type="entry name" value="GLUTATHIONE HYDROLASE"/>
    <property type="match status" value="1"/>
</dbReference>
<sequence length="588" mass="61283">MLHRLTLGLTAFAFFALPLQAQQLAPAPEAASGVTEKALVRATSQMVVAAHPLATEAGREILRAGGNAIDAMVTVQLVLGLVEPQSSGLGGGAFLVHYDAEAKELETVDGRETAPAGATPQLFLDESGQPLKFLDAVVGGRSVGTPGTVRLLEDTHRRHGALAWRRVVQPAIDLARKGFAVTPRLNGLLAGDESLLQSPTLKAYFFGADGKPWPVGHVLVNEAYARTLETIRDEGAAGFYTGAVADGIVAAVAGGTDLQGKRNPGTLSRQDLAGYRTKLRPPVCLDYRGYDVCGMGPPSSGALAVGQILGLIEPTDIATLGPKSAEAWRLIGDASRLAFADRGRYVADEDFVAMPSGLLDDAYLASRATLLQGDRALAEDAAVAGEPSWDHAGLAPPRGDDASLELPSTSHFVIADKAGGVVSMTTTIENGFGSRLMTGGFILNNELTDFSFATQEDGRPIANAVAPGKRPRSSMAPTIVMKDGRPVIAVGSPGGSSIIGFVAGALVAMIDWKMDAQQAAALPHMLNRFGTFELEKGTAAETFEPALQALGFETKIGDLNSGLHAIVLTPEGLEGGADPRREGVALGD</sequence>
<keyword evidence="5 11" id="KW-0378">Hydrolase</keyword>
<feature type="binding site" evidence="10">
    <location>
        <position position="495"/>
    </location>
    <ligand>
        <name>L-glutamate</name>
        <dbReference type="ChEBI" id="CHEBI:29985"/>
    </ligand>
</feature>
<dbReference type="InterPro" id="IPR051792">
    <property type="entry name" value="GGT_bact"/>
</dbReference>
<keyword evidence="12" id="KW-0732">Signal</keyword>
<dbReference type="NCBIfam" id="TIGR00066">
    <property type="entry name" value="g_glut_trans"/>
    <property type="match status" value="1"/>
</dbReference>
<dbReference type="GO" id="GO:0036374">
    <property type="term" value="F:glutathione hydrolase activity"/>
    <property type="evidence" value="ECO:0007669"/>
    <property type="project" value="UniProtKB-UniRule"/>
</dbReference>
<dbReference type="AlphaFoldDB" id="A0A916YAC0"/>
<dbReference type="InterPro" id="IPR043138">
    <property type="entry name" value="GGT_lsub"/>
</dbReference>
<dbReference type="RefSeq" id="WP_188854602.1">
    <property type="nucleotide sequence ID" value="NZ_BMJJ01000013.1"/>
</dbReference>
<gene>
    <name evidence="13" type="primary">ggt</name>
    <name evidence="13" type="ORF">GCM10011335_43920</name>
</gene>
<keyword evidence="11" id="KW-0317">Glutathione biosynthesis</keyword>
<evidence type="ECO:0000256" key="7">
    <source>
        <dbReference type="ARBA" id="ARBA00023315"/>
    </source>
</evidence>
<comment type="catalytic activity">
    <reaction evidence="8 11">
        <text>an N-terminal (5-L-glutamyl)-[peptide] + an alpha-amino acid = 5-L-glutamyl amino acid + an N-terminal L-alpha-aminoacyl-[peptide]</text>
        <dbReference type="Rhea" id="RHEA:23904"/>
        <dbReference type="Rhea" id="RHEA-COMP:9780"/>
        <dbReference type="Rhea" id="RHEA-COMP:9795"/>
        <dbReference type="ChEBI" id="CHEBI:77644"/>
        <dbReference type="ChEBI" id="CHEBI:78597"/>
        <dbReference type="ChEBI" id="CHEBI:78599"/>
        <dbReference type="ChEBI" id="CHEBI:78608"/>
        <dbReference type="EC" id="2.3.2.2"/>
    </reaction>
</comment>
<evidence type="ECO:0000256" key="6">
    <source>
        <dbReference type="ARBA" id="ARBA00023145"/>
    </source>
</evidence>
<evidence type="ECO:0000256" key="5">
    <source>
        <dbReference type="ARBA" id="ARBA00022801"/>
    </source>
</evidence>
<keyword evidence="6 11" id="KW-0865">Zymogen</keyword>
<dbReference type="Gene3D" id="1.10.246.130">
    <property type="match status" value="1"/>
</dbReference>